<reference evidence="1 2" key="1">
    <citation type="submission" date="2020-03" db="EMBL/GenBank/DDBJ databases">
        <title>Genomic Encyclopedia of Type Strains, Phase IV (KMG-IV): sequencing the most valuable type-strain genomes for metagenomic binning, comparative biology and taxonomic classification.</title>
        <authorList>
            <person name="Goeker M."/>
        </authorList>
    </citation>
    <scope>NUCLEOTIDE SEQUENCE [LARGE SCALE GENOMIC DNA]</scope>
    <source>
        <strain evidence="1 2">DSM 29762</strain>
    </source>
</reference>
<protein>
    <submittedName>
        <fullName evidence="1">Uncharacterized protein</fullName>
    </submittedName>
</protein>
<evidence type="ECO:0000313" key="1">
    <source>
        <dbReference type="EMBL" id="NJB71398.1"/>
    </source>
</evidence>
<dbReference type="RefSeq" id="WP_167963129.1">
    <property type="nucleotide sequence ID" value="NZ_JAATJJ010000001.1"/>
</dbReference>
<keyword evidence="2" id="KW-1185">Reference proteome</keyword>
<sequence length="228" mass="26190">MKRKLKEELVKMSTDIITSRNLKEIPELYEAAKGLYEKLAVLKFIDEKLNDIEIDVSNNVVASKFEKMANAVMNENTSVPENNPHDEDIMVPGMDTIKHMVSEMPNDSESKDAIADFLATPNLMKNDKELFMPEAKTEQKVVSKPKSLNDRLIKDMQVGLNDKLAFIKHLFNDSTEDYNRVLSQLNTIDTEERSISFINNLVKPEYDNWAGKEEVEDRFIALITRKFS</sequence>
<organism evidence="1 2">
    <name type="scientific">Saonia flava</name>
    <dbReference type="NCBI Taxonomy" id="523696"/>
    <lineage>
        <taxon>Bacteria</taxon>
        <taxon>Pseudomonadati</taxon>
        <taxon>Bacteroidota</taxon>
        <taxon>Flavobacteriia</taxon>
        <taxon>Flavobacteriales</taxon>
        <taxon>Flavobacteriaceae</taxon>
        <taxon>Saonia</taxon>
    </lineage>
</organism>
<dbReference type="EMBL" id="JAATJJ010000001">
    <property type="protein sequence ID" value="NJB71398.1"/>
    <property type="molecule type" value="Genomic_DNA"/>
</dbReference>
<dbReference type="Proteomes" id="UP000590442">
    <property type="component" value="Unassembled WGS sequence"/>
</dbReference>
<gene>
    <name evidence="1" type="ORF">GGR42_001860</name>
</gene>
<dbReference type="AlphaFoldDB" id="A0A846QTM0"/>
<comment type="caution">
    <text evidence="1">The sequence shown here is derived from an EMBL/GenBank/DDBJ whole genome shotgun (WGS) entry which is preliminary data.</text>
</comment>
<proteinExistence type="predicted"/>
<evidence type="ECO:0000313" key="2">
    <source>
        <dbReference type="Proteomes" id="UP000590442"/>
    </source>
</evidence>
<accession>A0A846QTM0</accession>
<name>A0A846QTM0_9FLAO</name>